<dbReference type="Gene3D" id="3.30.559.30">
    <property type="entry name" value="Nonribosomal peptide synthetase, condensation domain"/>
    <property type="match status" value="3"/>
</dbReference>
<dbReference type="InterPro" id="IPR009081">
    <property type="entry name" value="PP-bd_ACP"/>
</dbReference>
<dbReference type="Gene3D" id="3.30.559.10">
    <property type="entry name" value="Chloramphenicol acetyltransferase-like domain"/>
    <property type="match status" value="3"/>
</dbReference>
<dbReference type="SUPFAM" id="SSF56801">
    <property type="entry name" value="Acetyl-CoA synthetase-like"/>
    <property type="match status" value="1"/>
</dbReference>
<gene>
    <name evidence="5" type="ORF">ACFOEE_19300</name>
</gene>
<dbReference type="InterPro" id="IPR036736">
    <property type="entry name" value="ACP-like_sf"/>
</dbReference>
<dbReference type="InterPro" id="IPR020845">
    <property type="entry name" value="AMP-binding_CS"/>
</dbReference>
<sequence length="2061" mass="229148">MKGIIAVLNQLERAGVRLSLSPTGQLLSNSKKEALTAENVSLIKQHKDDIVSALAAKARFYQPIEPLQQTRGPLTSAQSGLWFIDQFEAQGTMYNMPVHFRLQGELDEVALEAAFVTLFKTHPTLRTAFRRDEFGFGEQVILPFEEVGFNLQRVDLRALDSQAQHQQLQALLVEDIRAPFELTAGQLTRIKLLRLADQDYVLMFTQHHIISDGWSVKNLFSSIKACFIAHQKGQVATLPAPAINFIDYATWERSANFLDYHQCFKAFWLDRLAGMPELHTLPTDKPRPAVLSSKGEVFYSYIDNQTWQQFKQLCLSQGATVFMGVHALFALIFARFSIEPDIVIGTPVAYRERPDVDDLIGFVVNTLILRTSLDDSHSFLAYLKYIRDQDLAAFDHQIYRFEQLIDDLGLERSAAANPIFQIMIVYQALVDFNDLIPGVCAKDQLLTELPAKTDISIKLAETQNSVRIEWLYSTDVFVGDTFKVMASCLNTLLHSALQAPHTEVRALPLLNSELQQRVLASTSGGEPQSVQLAATAWLQHAKKAGAAPALTEGATTLSYGQLMQAVAVVVAQLERYSLAPEAVVGLHFNSKIVHTVALLACWQVGAAYTPLEPSNPAKRLAHMSEQADISLVLCDSSSLPWFNGNIETLTLTSLLACQAQPLQLAELSEQQLAYVIFTSGSTGMPKGVMIEQRSLANLLAQNKRFLALSPTSIMYNPMSLAFDAGNMALLTTLYAGGQVVFGDANSAILDALAHYQASHTYLPTALLSALEPRDLPHLRCIGFGGEACPNQLAARWGDAVMLINEYGPTECTVTALRKRLSADTPATLGHVLEGLEAFVVDSLGNLCPPGVAGELVLAGIGLARGYIGQPQLTEERFVLGFVRQKPDTRVYRTGDLVRLRHDGEMEYLGRQDNQLKLRGFRIESAEVEHHLAALATSYRDIKVTIDTRGSAPQLVAYVTLKTGYPEPEASWVLNRLAELVPSYMVPAAIVVLATMPLTVNGKVDFAQLPQVQVKQTQHTPPDNAAEAEILAVWQSLLAGEFGVEDDFFRLGGDSILSIQLTTALRKAGYGCDVKDLFEHKTVRGLALAMQRAQAQKQIYAEQGQLAGAFALLPIQHWFKGQQYAQPQYFNQACLIPTPIMDKTALSALLQQLATHHDALRLYCDGEQQVYGELIIPKIAELDYLLLGEAGLHKALSDLQSQFDLAQAPLWCAALIRNHPDAPQLLFIACHHWLVDAVSWRILCEDLATCYAGGTLADKTSSYRQWGQALQTYVAENTNQLEYWHTQTQLLPDYPKATELQPEASLSLSEAHTTALQTTANAYGAEVLDILLAALTRTLSDCQLGEQHCVMLEGHGREAIDEQLDVSRTVGWFTTAYPVRTENHSNLADVIITAKERRRAVPDNGIGYYAFKYLHSAGTHLPLAPITLNYLGQARSSSQTTGMWAPLNIRPGQTISSANLHPELVSLHGGIMQGELQLRQVGQFAPLSNAVFMRRLQENLEAFAEHGQVQWQQGVVLTPSDFKPLTLSRHALTALQQQYQFEHLLPMSGLQRSMLAHHMQNPQDDAYFMLSHLVYDQAIDVHAFKQAWQLQTQRFPALRSCFNWQFEPLEMILQQVSVPIEVLELNAEENVTGQIDATLKQLHTQKLSLSSGPLYRLVLCKEHETRYHLLQLYHHSIFDGWSMPILMQSVHGAYLALKTAQAPDMTKDTAYVAYRRWSVQKQAADARFWQAKMATLTAQDIAIETTWFGRDLRERTDEKRQNATIERALSVSEHLKLQQQCAKYGVTPSIAGQFAWHRLLQQAQQSDFTSVGNVLVGRDGAVDGLTQSIGLYNNTLPVILDWCGVSRVTDALQTLQQQLATVNQHGSYPLEKLSVAGKRPFQSVFLYENYPTPKPITTKAPHELMPRPVAQAYEPIELPMTLFMTEYKSTTWIGFYLDATRFALAELEQLADKWLAALRELITQDWDAALTVTRLAPVPRDNIACSAPPSTDWSKLLAALAQGPLTVTDKANWVGLEPVWQGLDSIERIWLVTRLAQCSAYSVADLLKCESLSQLLQLLSQD</sequence>
<dbReference type="Gene3D" id="3.30.300.30">
    <property type="match status" value="1"/>
</dbReference>
<dbReference type="PROSITE" id="PS00012">
    <property type="entry name" value="PHOSPHOPANTETHEINE"/>
    <property type="match status" value="1"/>
</dbReference>
<evidence type="ECO:0000256" key="2">
    <source>
        <dbReference type="ARBA" id="ARBA00022450"/>
    </source>
</evidence>
<reference evidence="6" key="1">
    <citation type="journal article" date="2019" name="Int. J. Syst. Evol. Microbiol.">
        <title>The Global Catalogue of Microorganisms (GCM) 10K type strain sequencing project: providing services to taxonomists for standard genome sequencing and annotation.</title>
        <authorList>
            <consortium name="The Broad Institute Genomics Platform"/>
            <consortium name="The Broad Institute Genome Sequencing Center for Infectious Disease"/>
            <person name="Wu L."/>
            <person name="Ma J."/>
        </authorList>
    </citation>
    <scope>NUCLEOTIDE SEQUENCE [LARGE SCALE GENOMIC DNA]</scope>
    <source>
        <strain evidence="6">KCTC 42730</strain>
    </source>
</reference>
<dbReference type="InterPro" id="IPR042099">
    <property type="entry name" value="ANL_N_sf"/>
</dbReference>
<dbReference type="Pfam" id="PF00668">
    <property type="entry name" value="Condensation"/>
    <property type="match status" value="3"/>
</dbReference>
<dbReference type="InterPro" id="IPR000873">
    <property type="entry name" value="AMP-dep_synth/lig_dom"/>
</dbReference>
<dbReference type="CDD" id="cd19531">
    <property type="entry name" value="LCL_NRPS-like"/>
    <property type="match status" value="1"/>
</dbReference>
<dbReference type="InterPro" id="IPR023213">
    <property type="entry name" value="CAT-like_dom_sf"/>
</dbReference>
<organism evidence="5 6">
    <name type="scientific">Pseudoalteromonas fenneropenaei</name>
    <dbReference type="NCBI Taxonomy" id="1737459"/>
    <lineage>
        <taxon>Bacteria</taxon>
        <taxon>Pseudomonadati</taxon>
        <taxon>Pseudomonadota</taxon>
        <taxon>Gammaproteobacteria</taxon>
        <taxon>Alteromonadales</taxon>
        <taxon>Pseudoalteromonadaceae</taxon>
        <taxon>Pseudoalteromonas</taxon>
    </lineage>
</organism>
<feature type="domain" description="Carrier" evidence="4">
    <location>
        <begin position="1020"/>
        <end position="1093"/>
    </location>
</feature>
<comment type="cofactor">
    <cofactor evidence="1">
        <name>pantetheine 4'-phosphate</name>
        <dbReference type="ChEBI" id="CHEBI:47942"/>
    </cofactor>
</comment>
<dbReference type="NCBIfam" id="TIGR01733">
    <property type="entry name" value="AA-adenyl-dom"/>
    <property type="match status" value="1"/>
</dbReference>
<dbReference type="Proteomes" id="UP001595453">
    <property type="component" value="Unassembled WGS sequence"/>
</dbReference>
<accession>A0ABV7CPR6</accession>
<keyword evidence="2" id="KW-0596">Phosphopantetheine</keyword>
<evidence type="ECO:0000256" key="1">
    <source>
        <dbReference type="ARBA" id="ARBA00001957"/>
    </source>
</evidence>
<dbReference type="SUPFAM" id="SSF52777">
    <property type="entry name" value="CoA-dependent acyltransferases"/>
    <property type="match status" value="6"/>
</dbReference>
<dbReference type="PROSITE" id="PS50075">
    <property type="entry name" value="CARRIER"/>
    <property type="match status" value="1"/>
</dbReference>
<dbReference type="InterPro" id="IPR045851">
    <property type="entry name" value="AMP-bd_C_sf"/>
</dbReference>
<dbReference type="PROSITE" id="PS00455">
    <property type="entry name" value="AMP_BINDING"/>
    <property type="match status" value="1"/>
</dbReference>
<evidence type="ECO:0000313" key="5">
    <source>
        <dbReference type="EMBL" id="MFC3034654.1"/>
    </source>
</evidence>
<dbReference type="SUPFAM" id="SSF47336">
    <property type="entry name" value="ACP-like"/>
    <property type="match status" value="1"/>
</dbReference>
<dbReference type="Gene3D" id="1.10.1200.10">
    <property type="entry name" value="ACP-like"/>
    <property type="match status" value="1"/>
</dbReference>
<dbReference type="EMBL" id="JBHRSD010000046">
    <property type="protein sequence ID" value="MFC3034654.1"/>
    <property type="molecule type" value="Genomic_DNA"/>
</dbReference>
<protein>
    <submittedName>
        <fullName evidence="5">Amino acid adenylation domain-containing protein</fullName>
    </submittedName>
</protein>
<comment type="caution">
    <text evidence="5">The sequence shown here is derived from an EMBL/GenBank/DDBJ whole genome shotgun (WGS) entry which is preliminary data.</text>
</comment>
<evidence type="ECO:0000256" key="3">
    <source>
        <dbReference type="ARBA" id="ARBA00022553"/>
    </source>
</evidence>
<evidence type="ECO:0000259" key="4">
    <source>
        <dbReference type="PROSITE" id="PS50075"/>
    </source>
</evidence>
<dbReference type="PANTHER" id="PTHR45527:SF1">
    <property type="entry name" value="FATTY ACID SYNTHASE"/>
    <property type="match status" value="1"/>
</dbReference>
<dbReference type="Gene3D" id="3.40.50.12780">
    <property type="entry name" value="N-terminal domain of ligase-like"/>
    <property type="match status" value="1"/>
</dbReference>
<dbReference type="InterPro" id="IPR044894">
    <property type="entry name" value="TubC_N_sf"/>
</dbReference>
<keyword evidence="6" id="KW-1185">Reference proteome</keyword>
<dbReference type="Gene3D" id="1.10.10.1830">
    <property type="entry name" value="Non-ribosomal peptide synthase, adenylation domain"/>
    <property type="match status" value="1"/>
</dbReference>
<dbReference type="InterPro" id="IPR010071">
    <property type="entry name" value="AA_adenyl_dom"/>
</dbReference>
<dbReference type="CDD" id="cd05930">
    <property type="entry name" value="A_NRPS"/>
    <property type="match status" value="1"/>
</dbReference>
<dbReference type="Pfam" id="PF00550">
    <property type="entry name" value="PP-binding"/>
    <property type="match status" value="1"/>
</dbReference>
<dbReference type="PANTHER" id="PTHR45527">
    <property type="entry name" value="NONRIBOSOMAL PEPTIDE SYNTHETASE"/>
    <property type="match status" value="1"/>
</dbReference>
<dbReference type="InterPro" id="IPR001242">
    <property type="entry name" value="Condensation_dom"/>
</dbReference>
<evidence type="ECO:0000313" key="6">
    <source>
        <dbReference type="Proteomes" id="UP001595453"/>
    </source>
</evidence>
<proteinExistence type="predicted"/>
<dbReference type="RefSeq" id="WP_377128355.1">
    <property type="nucleotide sequence ID" value="NZ_JBHRSD010000046.1"/>
</dbReference>
<dbReference type="InterPro" id="IPR006162">
    <property type="entry name" value="Ppantetheine_attach_site"/>
</dbReference>
<name>A0ABV7CPR6_9GAMM</name>
<keyword evidence="3" id="KW-0597">Phosphoprotein</keyword>
<dbReference type="Pfam" id="PF00501">
    <property type="entry name" value="AMP-binding"/>
    <property type="match status" value="1"/>
</dbReference>